<evidence type="ECO:0000313" key="1">
    <source>
        <dbReference type="EMBL" id="TGX96736.1"/>
    </source>
</evidence>
<name>A0AC61QX85_9FIRM</name>
<sequence length="71" mass="8560">MRTLDENVIRAKYPEEIATKLLETDAQIGQIIAENNQLFAIKIEHLHYLRRIKIRQLRMFIWIVMQIQVLK</sequence>
<gene>
    <name evidence="1" type="ORF">E5357_15110</name>
</gene>
<proteinExistence type="predicted"/>
<reference evidence="1" key="1">
    <citation type="submission" date="2019-04" db="EMBL/GenBank/DDBJ databases">
        <title>Microbes associate with the intestines of laboratory mice.</title>
        <authorList>
            <person name="Navarre W."/>
            <person name="Wong E."/>
            <person name="Huang K."/>
            <person name="Tropini C."/>
            <person name="Ng K."/>
            <person name="Yu B."/>
        </authorList>
    </citation>
    <scope>NUCLEOTIDE SEQUENCE</scope>
    <source>
        <strain evidence="1">NM72_1-8</strain>
    </source>
</reference>
<organism evidence="1 2">
    <name type="scientific">Hominisplanchenecus murintestinalis</name>
    <dbReference type="NCBI Taxonomy" id="2941517"/>
    <lineage>
        <taxon>Bacteria</taxon>
        <taxon>Bacillati</taxon>
        <taxon>Bacillota</taxon>
        <taxon>Clostridia</taxon>
        <taxon>Lachnospirales</taxon>
        <taxon>Lachnospiraceae</taxon>
        <taxon>Hominisplanchenecus</taxon>
    </lineage>
</organism>
<evidence type="ECO:0000313" key="2">
    <source>
        <dbReference type="Proteomes" id="UP000307720"/>
    </source>
</evidence>
<dbReference type="Proteomes" id="UP000307720">
    <property type="component" value="Unassembled WGS sequence"/>
</dbReference>
<comment type="caution">
    <text evidence="1">The sequence shown here is derived from an EMBL/GenBank/DDBJ whole genome shotgun (WGS) entry which is preliminary data.</text>
</comment>
<dbReference type="EMBL" id="SRZB01000049">
    <property type="protein sequence ID" value="TGX96736.1"/>
    <property type="molecule type" value="Genomic_DNA"/>
</dbReference>
<keyword evidence="2" id="KW-1185">Reference proteome</keyword>
<protein>
    <submittedName>
        <fullName evidence="1">Uncharacterized protein</fullName>
    </submittedName>
</protein>
<accession>A0AC61QX85</accession>